<dbReference type="GO" id="GO:0005385">
    <property type="term" value="F:zinc ion transmembrane transporter activity"/>
    <property type="evidence" value="ECO:0007669"/>
    <property type="project" value="TreeGrafter"/>
</dbReference>
<evidence type="ECO:0000313" key="7">
    <source>
        <dbReference type="Proteomes" id="UP000243459"/>
    </source>
</evidence>
<dbReference type="EMBL" id="CM007383">
    <property type="protein sequence ID" value="ONK76313.1"/>
    <property type="molecule type" value="Genomic_DNA"/>
</dbReference>
<gene>
    <name evidence="6" type="ORF">A4U43_C03F26290</name>
</gene>
<organism evidence="6 7">
    <name type="scientific">Asparagus officinalis</name>
    <name type="common">Garden asparagus</name>
    <dbReference type="NCBI Taxonomy" id="4686"/>
    <lineage>
        <taxon>Eukaryota</taxon>
        <taxon>Viridiplantae</taxon>
        <taxon>Streptophyta</taxon>
        <taxon>Embryophyta</taxon>
        <taxon>Tracheophyta</taxon>
        <taxon>Spermatophyta</taxon>
        <taxon>Magnoliopsida</taxon>
        <taxon>Liliopsida</taxon>
        <taxon>Asparagales</taxon>
        <taxon>Asparagaceae</taxon>
        <taxon>Asparagoideae</taxon>
        <taxon>Asparagus</taxon>
    </lineage>
</organism>
<dbReference type="PANTHER" id="PTHR11040">
    <property type="entry name" value="ZINC/IRON TRANSPORTER"/>
    <property type="match status" value="1"/>
</dbReference>
<keyword evidence="7" id="KW-1185">Reference proteome</keyword>
<evidence type="ECO:0008006" key="8">
    <source>
        <dbReference type="Google" id="ProtNLM"/>
    </source>
</evidence>
<evidence type="ECO:0000256" key="5">
    <source>
        <dbReference type="SAM" id="Phobius"/>
    </source>
</evidence>
<sequence>MAISIGNNLIYYWQQVIIGVSLGTSQSSSTVKPLLGALSFHQFFEGIGLGGCIVQAKFRARATVIMAIFFSFTTPTGVALGIAISSGYDRNSPTALAVEGLFNAASAGILIYMSLVDLLAADFMSPRLQGNTRLMLCAHLGLILGAGLMSTLAIWA</sequence>
<evidence type="ECO:0000256" key="4">
    <source>
        <dbReference type="ARBA" id="ARBA00023136"/>
    </source>
</evidence>
<evidence type="ECO:0000256" key="1">
    <source>
        <dbReference type="ARBA" id="ARBA00004141"/>
    </source>
</evidence>
<protein>
    <recommendedName>
        <fullName evidence="8">Zinc/iron permease</fullName>
    </recommendedName>
</protein>
<dbReference type="OMA" id="YIAICFH"/>
<dbReference type="Pfam" id="PF02535">
    <property type="entry name" value="Zip"/>
    <property type="match status" value="1"/>
</dbReference>
<proteinExistence type="predicted"/>
<feature type="transmembrane region" description="Helical" evidence="5">
    <location>
        <begin position="133"/>
        <end position="155"/>
    </location>
</feature>
<accession>A0A5P1FF04</accession>
<evidence type="ECO:0000256" key="3">
    <source>
        <dbReference type="ARBA" id="ARBA00022989"/>
    </source>
</evidence>
<feature type="transmembrane region" description="Helical" evidence="5">
    <location>
        <begin position="100"/>
        <end position="121"/>
    </location>
</feature>
<dbReference type="Proteomes" id="UP000243459">
    <property type="component" value="Chromosome 3"/>
</dbReference>
<dbReference type="Gramene" id="ONK76313">
    <property type="protein sequence ID" value="ONK76313"/>
    <property type="gene ID" value="A4U43_C03F26290"/>
</dbReference>
<keyword evidence="2 5" id="KW-0812">Transmembrane</keyword>
<evidence type="ECO:0000256" key="2">
    <source>
        <dbReference type="ARBA" id="ARBA00022692"/>
    </source>
</evidence>
<dbReference type="InterPro" id="IPR003689">
    <property type="entry name" value="ZIP"/>
</dbReference>
<dbReference type="AlphaFoldDB" id="A0A5P1FF04"/>
<comment type="subcellular location">
    <subcellularLocation>
        <location evidence="1">Membrane</location>
        <topology evidence="1">Multi-pass membrane protein</topology>
    </subcellularLocation>
</comment>
<feature type="transmembrane region" description="Helical" evidence="5">
    <location>
        <begin position="64"/>
        <end position="88"/>
    </location>
</feature>
<evidence type="ECO:0000313" key="6">
    <source>
        <dbReference type="EMBL" id="ONK76313.1"/>
    </source>
</evidence>
<keyword evidence="4 5" id="KW-0472">Membrane</keyword>
<dbReference type="PANTHER" id="PTHR11040:SF181">
    <property type="entry name" value="ZINC TRANSPORTER 1"/>
    <property type="match status" value="1"/>
</dbReference>
<dbReference type="GO" id="GO:0005886">
    <property type="term" value="C:plasma membrane"/>
    <property type="evidence" value="ECO:0007669"/>
    <property type="project" value="TreeGrafter"/>
</dbReference>
<reference evidence="7" key="1">
    <citation type="journal article" date="2017" name="Nat. Commun.">
        <title>The asparagus genome sheds light on the origin and evolution of a young Y chromosome.</title>
        <authorList>
            <person name="Harkess A."/>
            <person name="Zhou J."/>
            <person name="Xu C."/>
            <person name="Bowers J.E."/>
            <person name="Van der Hulst R."/>
            <person name="Ayyampalayam S."/>
            <person name="Mercati F."/>
            <person name="Riccardi P."/>
            <person name="McKain M.R."/>
            <person name="Kakrana A."/>
            <person name="Tang H."/>
            <person name="Ray J."/>
            <person name="Groenendijk J."/>
            <person name="Arikit S."/>
            <person name="Mathioni S.M."/>
            <person name="Nakano M."/>
            <person name="Shan H."/>
            <person name="Telgmann-Rauber A."/>
            <person name="Kanno A."/>
            <person name="Yue Z."/>
            <person name="Chen H."/>
            <person name="Li W."/>
            <person name="Chen Y."/>
            <person name="Xu X."/>
            <person name="Zhang Y."/>
            <person name="Luo S."/>
            <person name="Chen H."/>
            <person name="Gao J."/>
            <person name="Mao Z."/>
            <person name="Pires J.C."/>
            <person name="Luo M."/>
            <person name="Kudrna D."/>
            <person name="Wing R.A."/>
            <person name="Meyers B.C."/>
            <person name="Yi K."/>
            <person name="Kong H."/>
            <person name="Lavrijsen P."/>
            <person name="Sunseri F."/>
            <person name="Falavigna A."/>
            <person name="Ye Y."/>
            <person name="Leebens-Mack J.H."/>
            <person name="Chen G."/>
        </authorList>
    </citation>
    <scope>NUCLEOTIDE SEQUENCE [LARGE SCALE GENOMIC DNA]</scope>
    <source>
        <strain evidence="7">cv. DH0086</strain>
    </source>
</reference>
<name>A0A5P1FF04_ASPOF</name>
<keyword evidence="3 5" id="KW-1133">Transmembrane helix</keyword>